<sequence>MSYFEREARAQRAQGISIVDIAASLRVSETQIERALLGEHVVRVVENKIIISGELHPRPGDTGTKFKIRERWIGNSYVYDIGLTSGHRSGSLVTSIRGLTGDKIGTWLLGNVDRNES</sequence>
<comment type="caution">
    <text evidence="1">The sequence shown here is derived from an EMBL/GenBank/DDBJ whole genome shotgun (WGS) entry which is preliminary data.</text>
</comment>
<reference evidence="1" key="1">
    <citation type="journal article" date="2015" name="Nature">
        <title>Complex archaea that bridge the gap between prokaryotes and eukaryotes.</title>
        <authorList>
            <person name="Spang A."/>
            <person name="Saw J.H."/>
            <person name="Jorgensen S.L."/>
            <person name="Zaremba-Niedzwiedzka K."/>
            <person name="Martijn J."/>
            <person name="Lind A.E."/>
            <person name="van Eijk R."/>
            <person name="Schleper C."/>
            <person name="Guy L."/>
            <person name="Ettema T.J."/>
        </authorList>
    </citation>
    <scope>NUCLEOTIDE SEQUENCE</scope>
</reference>
<accession>A0A0F9PZL3</accession>
<proteinExistence type="predicted"/>
<organism evidence="1">
    <name type="scientific">marine sediment metagenome</name>
    <dbReference type="NCBI Taxonomy" id="412755"/>
    <lineage>
        <taxon>unclassified sequences</taxon>
        <taxon>metagenomes</taxon>
        <taxon>ecological metagenomes</taxon>
    </lineage>
</organism>
<name>A0A0F9PZL3_9ZZZZ</name>
<dbReference type="EMBL" id="LAZR01002023">
    <property type="protein sequence ID" value="KKN35649.1"/>
    <property type="molecule type" value="Genomic_DNA"/>
</dbReference>
<gene>
    <name evidence="1" type="ORF">LCGC14_0781460</name>
</gene>
<evidence type="ECO:0000313" key="1">
    <source>
        <dbReference type="EMBL" id="KKN35649.1"/>
    </source>
</evidence>
<protein>
    <submittedName>
        <fullName evidence="1">Uncharacterized protein</fullName>
    </submittedName>
</protein>
<dbReference type="AlphaFoldDB" id="A0A0F9PZL3"/>